<comment type="caution">
    <text evidence="1">The sequence shown here is derived from an EMBL/GenBank/DDBJ whole genome shotgun (WGS) entry which is preliminary data.</text>
</comment>
<sequence length="284" mass="33924">MISKSTLFLIFMAGILMLSCKDTSEPEEDVVARVYDDVLLRSELAAKIPYGQSPLDSTRIADQIIKNWIHDKAVLNFAERNLSESQKDFSKQLQDYRSSLVTYAYERELINQKLDTVISDEEIRTYYDANIDNFKLKSYIVKLRFVKLSIDAPKQNKLEKWFQSDDEKDFEKLYEYCQKYAENFYFEENTWLYLQDVLKEVPINETDWDNFLRNTTYYRFESGSFQYLVRFFDYKLKDDRSPLSLERGKITDLILNRRKVELINKMREDVVNESYANKKIQVNK</sequence>
<evidence type="ECO:0000313" key="1">
    <source>
        <dbReference type="EMBL" id="NEN25191.1"/>
    </source>
</evidence>
<dbReference type="EMBL" id="JAAGVY010000043">
    <property type="protein sequence ID" value="NEN25191.1"/>
    <property type="molecule type" value="Genomic_DNA"/>
</dbReference>
<name>A0A7K3WVW1_9FLAO</name>
<proteinExistence type="predicted"/>
<organism evidence="1 2">
    <name type="scientific">Cryomorpha ignava</name>
    <dbReference type="NCBI Taxonomy" id="101383"/>
    <lineage>
        <taxon>Bacteria</taxon>
        <taxon>Pseudomonadati</taxon>
        <taxon>Bacteroidota</taxon>
        <taxon>Flavobacteriia</taxon>
        <taxon>Flavobacteriales</taxon>
        <taxon>Cryomorphaceae</taxon>
        <taxon>Cryomorpha</taxon>
    </lineage>
</organism>
<dbReference type="AlphaFoldDB" id="A0A7K3WVW1"/>
<dbReference type="InterPro" id="IPR027304">
    <property type="entry name" value="Trigger_fact/SurA_dom_sf"/>
</dbReference>
<evidence type="ECO:0000313" key="2">
    <source>
        <dbReference type="Proteomes" id="UP000486602"/>
    </source>
</evidence>
<dbReference type="SUPFAM" id="SSF109998">
    <property type="entry name" value="Triger factor/SurA peptide-binding domain-like"/>
    <property type="match status" value="1"/>
</dbReference>
<dbReference type="PROSITE" id="PS51257">
    <property type="entry name" value="PROKAR_LIPOPROTEIN"/>
    <property type="match status" value="1"/>
</dbReference>
<protein>
    <submittedName>
        <fullName evidence="1">Peptidyl-prolyl cis-trans isomerase</fullName>
    </submittedName>
</protein>
<reference evidence="1 2" key="1">
    <citation type="submission" date="2020-02" db="EMBL/GenBank/DDBJ databases">
        <title>Out from the shadows clarifying the taxonomy of the family Cryomorphaceae and related taxa by utilizing the GTDB taxonomic framework.</title>
        <authorList>
            <person name="Bowman J.P."/>
        </authorList>
    </citation>
    <scope>NUCLEOTIDE SEQUENCE [LARGE SCALE GENOMIC DNA]</scope>
    <source>
        <strain evidence="1 2">QSSC 1-22</strain>
    </source>
</reference>
<dbReference type="Proteomes" id="UP000486602">
    <property type="component" value="Unassembled WGS sequence"/>
</dbReference>
<keyword evidence="2" id="KW-1185">Reference proteome</keyword>
<keyword evidence="1" id="KW-0413">Isomerase</keyword>
<dbReference type="GO" id="GO:0016853">
    <property type="term" value="F:isomerase activity"/>
    <property type="evidence" value="ECO:0007669"/>
    <property type="project" value="UniProtKB-KW"/>
</dbReference>
<accession>A0A7K3WVW1</accession>
<gene>
    <name evidence="1" type="ORF">G3O08_16945</name>
</gene>
<dbReference type="RefSeq" id="WP_163286647.1">
    <property type="nucleotide sequence ID" value="NZ_JAAGVY010000043.1"/>
</dbReference>